<evidence type="ECO:0000313" key="3">
    <source>
        <dbReference type="Proteomes" id="UP000001935"/>
    </source>
</evidence>
<dbReference type="RefSeq" id="WP_011423176.1">
    <property type="nucleotide sequence ID" value="NC_007760.1"/>
</dbReference>
<name>Q2IH35_ANADE</name>
<protein>
    <recommendedName>
        <fullName evidence="4">Lipoprotein</fullName>
    </recommendedName>
</protein>
<sequence>MRTLPILAVALLAVVPAVLSGCGQADCEAPTGCLRAERSGGSCGCAEWEIVDTQTVSLPYVVTDVSYQPFGASSFFITGHAWIPLLDRYSDTSEGTNVRAVVRPLDGHEQVARVGTVDPGAGLERVTGSVLRTHRVITLGLELEPVDVSDPGRDTIELWMNAVATLETDASGARTVHWSLGSGPERMRGVYQGISILVRTLQEGGGSGTDWLDAYLAGLGADGRAEIVAFDERVAGPPISDRYRFLEPGVLIDGQRTGVRYHWAPCEDPEAFEVLAETAVPLAKGETFVLQYGVQADATCSPQYPGAYLGYSRGCSSGYQMFLDRISGKPMMLASPSGTCTGR</sequence>
<dbReference type="PROSITE" id="PS51257">
    <property type="entry name" value="PROKAR_LIPOPROTEIN"/>
    <property type="match status" value="1"/>
</dbReference>
<dbReference type="Proteomes" id="UP000001935">
    <property type="component" value="Chromosome"/>
</dbReference>
<dbReference type="HOGENOM" id="CLU_815458_0_0_7"/>
<proteinExistence type="predicted"/>
<dbReference type="EMBL" id="CP000251">
    <property type="protein sequence ID" value="ABC83894.1"/>
    <property type="molecule type" value="Genomic_DNA"/>
</dbReference>
<evidence type="ECO:0000313" key="2">
    <source>
        <dbReference type="EMBL" id="ABC83894.1"/>
    </source>
</evidence>
<reference evidence="2 3" key="1">
    <citation type="submission" date="2006-01" db="EMBL/GenBank/DDBJ databases">
        <title>Complete sequence of Anaeromyxobacter dehalogenans 2CP-C.</title>
        <authorList>
            <consortium name="US DOE Joint Genome Institute"/>
            <person name="Copeland A."/>
            <person name="Lucas S."/>
            <person name="Lapidus A."/>
            <person name="Barry K."/>
            <person name="Detter J.C."/>
            <person name="Glavina T."/>
            <person name="Hammon N."/>
            <person name="Israni S."/>
            <person name="Pitluck S."/>
            <person name="Brettin T."/>
            <person name="Bruce D."/>
            <person name="Han C."/>
            <person name="Tapia R."/>
            <person name="Gilna P."/>
            <person name="Kiss H."/>
            <person name="Schmutz J."/>
            <person name="Larimer F."/>
            <person name="Land M."/>
            <person name="Kyrpides N."/>
            <person name="Anderson I."/>
            <person name="Sanford R.A."/>
            <person name="Ritalahti K.M."/>
            <person name="Thomas H.S."/>
            <person name="Kirby J.R."/>
            <person name="Zhulin I.B."/>
            <person name="Loeffler F.E."/>
            <person name="Richardson P."/>
        </authorList>
    </citation>
    <scope>NUCLEOTIDE SEQUENCE [LARGE SCALE GENOMIC DNA]</scope>
    <source>
        <strain evidence="2 3">2CP-C</strain>
    </source>
</reference>
<dbReference type="AlphaFoldDB" id="Q2IH35"/>
<feature type="chain" id="PRO_5004210068" description="Lipoprotein" evidence="1">
    <location>
        <begin position="26"/>
        <end position="343"/>
    </location>
</feature>
<feature type="signal peptide" evidence="1">
    <location>
        <begin position="1"/>
        <end position="25"/>
    </location>
</feature>
<organism evidence="2 3">
    <name type="scientific">Anaeromyxobacter dehalogenans (strain 2CP-C)</name>
    <dbReference type="NCBI Taxonomy" id="290397"/>
    <lineage>
        <taxon>Bacteria</taxon>
        <taxon>Pseudomonadati</taxon>
        <taxon>Myxococcota</taxon>
        <taxon>Myxococcia</taxon>
        <taxon>Myxococcales</taxon>
        <taxon>Cystobacterineae</taxon>
        <taxon>Anaeromyxobacteraceae</taxon>
        <taxon>Anaeromyxobacter</taxon>
    </lineage>
</organism>
<evidence type="ECO:0008006" key="4">
    <source>
        <dbReference type="Google" id="ProtNLM"/>
    </source>
</evidence>
<evidence type="ECO:0000256" key="1">
    <source>
        <dbReference type="SAM" id="SignalP"/>
    </source>
</evidence>
<dbReference type="KEGG" id="ade:Adeh_4130"/>
<dbReference type="OrthoDB" id="9918708at2"/>
<keyword evidence="1" id="KW-0732">Signal</keyword>
<accession>Q2IH35</accession>
<gene>
    <name evidence="2" type="ordered locus">Adeh_4130</name>
</gene>